<feature type="transmembrane region" description="Helical" evidence="10">
    <location>
        <begin position="102"/>
        <end position="122"/>
    </location>
</feature>
<evidence type="ECO:0000256" key="5">
    <source>
        <dbReference type="ARBA" id="ARBA00022989"/>
    </source>
</evidence>
<dbReference type="InterPro" id="IPR012932">
    <property type="entry name" value="VKOR"/>
</dbReference>
<dbReference type="SMART" id="SM00756">
    <property type="entry name" value="VKc"/>
    <property type="match status" value="1"/>
</dbReference>
<evidence type="ECO:0000256" key="7">
    <source>
        <dbReference type="ARBA" id="ARBA00023136"/>
    </source>
</evidence>
<feature type="transmembrane region" description="Helical" evidence="10">
    <location>
        <begin position="49"/>
        <end position="67"/>
    </location>
</feature>
<dbReference type="Proteomes" id="UP001147653">
    <property type="component" value="Unassembled WGS sequence"/>
</dbReference>
<protein>
    <submittedName>
        <fullName evidence="12">Vitamin K epoxide reductase family protein</fullName>
    </submittedName>
</protein>
<evidence type="ECO:0000256" key="4">
    <source>
        <dbReference type="ARBA" id="ARBA00022719"/>
    </source>
</evidence>
<keyword evidence="3 10" id="KW-0812">Transmembrane</keyword>
<dbReference type="CDD" id="cd12916">
    <property type="entry name" value="VKOR_1"/>
    <property type="match status" value="1"/>
</dbReference>
<dbReference type="PANTHER" id="PTHR34573:SF1">
    <property type="entry name" value="VITAMIN K EPOXIDE REDUCTASE DOMAIN-CONTAINING PROTEIN"/>
    <property type="match status" value="1"/>
</dbReference>
<evidence type="ECO:0000256" key="9">
    <source>
        <dbReference type="ARBA" id="ARBA00023284"/>
    </source>
</evidence>
<evidence type="ECO:0000313" key="12">
    <source>
        <dbReference type="EMBL" id="MDA0185202.1"/>
    </source>
</evidence>
<dbReference type="GO" id="GO:0016491">
    <property type="term" value="F:oxidoreductase activity"/>
    <property type="evidence" value="ECO:0007669"/>
    <property type="project" value="UniProtKB-KW"/>
</dbReference>
<dbReference type="PANTHER" id="PTHR34573">
    <property type="entry name" value="VKC DOMAIN-CONTAINING PROTEIN"/>
    <property type="match status" value="1"/>
</dbReference>
<organism evidence="12 13">
    <name type="scientific">Solirubrobacter phytolaccae</name>
    <dbReference type="NCBI Taxonomy" id="1404360"/>
    <lineage>
        <taxon>Bacteria</taxon>
        <taxon>Bacillati</taxon>
        <taxon>Actinomycetota</taxon>
        <taxon>Thermoleophilia</taxon>
        <taxon>Solirubrobacterales</taxon>
        <taxon>Solirubrobacteraceae</taxon>
        <taxon>Solirubrobacter</taxon>
    </lineage>
</organism>
<dbReference type="EMBL" id="JAPDDP010000103">
    <property type="protein sequence ID" value="MDA0185202.1"/>
    <property type="molecule type" value="Genomic_DNA"/>
</dbReference>
<dbReference type="GO" id="GO:0048038">
    <property type="term" value="F:quinone binding"/>
    <property type="evidence" value="ECO:0007669"/>
    <property type="project" value="UniProtKB-KW"/>
</dbReference>
<dbReference type="Pfam" id="PF07884">
    <property type="entry name" value="VKOR"/>
    <property type="match status" value="1"/>
</dbReference>
<evidence type="ECO:0000256" key="1">
    <source>
        <dbReference type="ARBA" id="ARBA00004141"/>
    </source>
</evidence>
<keyword evidence="4" id="KW-0874">Quinone</keyword>
<evidence type="ECO:0000256" key="10">
    <source>
        <dbReference type="SAM" id="Phobius"/>
    </source>
</evidence>
<evidence type="ECO:0000256" key="8">
    <source>
        <dbReference type="ARBA" id="ARBA00023157"/>
    </source>
</evidence>
<gene>
    <name evidence="12" type="ORF">OJ997_33165</name>
</gene>
<keyword evidence="7 10" id="KW-0472">Membrane</keyword>
<sequence length="133" mass="13821">MTRAATIVVAVAGLAIASYLTIVHYAGGEPVCAIAHGCATVQKSSYAEFLGVPVALLGLLGYVGILASLVKDTETTRSITALLALAGLAFSAWLTYVEIWELEAICIWCVGSAICMALLAALTTTRLLRAPAH</sequence>
<dbReference type="Gene3D" id="1.20.1440.130">
    <property type="entry name" value="VKOR domain"/>
    <property type="match status" value="1"/>
</dbReference>
<evidence type="ECO:0000256" key="6">
    <source>
        <dbReference type="ARBA" id="ARBA00023002"/>
    </source>
</evidence>
<keyword evidence="6" id="KW-0560">Oxidoreductase</keyword>
<evidence type="ECO:0000256" key="3">
    <source>
        <dbReference type="ARBA" id="ARBA00022692"/>
    </source>
</evidence>
<dbReference type="InterPro" id="IPR044698">
    <property type="entry name" value="VKOR/LTO1"/>
</dbReference>
<evidence type="ECO:0000256" key="2">
    <source>
        <dbReference type="ARBA" id="ARBA00006214"/>
    </source>
</evidence>
<proteinExistence type="inferred from homology"/>
<accession>A0A9X3NPL0</accession>
<evidence type="ECO:0000259" key="11">
    <source>
        <dbReference type="SMART" id="SM00756"/>
    </source>
</evidence>
<comment type="similarity">
    <text evidence="2">Belongs to the VKOR family.</text>
</comment>
<comment type="caution">
    <text evidence="12">The sequence shown here is derived from an EMBL/GenBank/DDBJ whole genome shotgun (WGS) entry which is preliminary data.</text>
</comment>
<dbReference type="AlphaFoldDB" id="A0A9X3NPL0"/>
<dbReference type="GO" id="GO:0016020">
    <property type="term" value="C:membrane"/>
    <property type="evidence" value="ECO:0007669"/>
    <property type="project" value="UniProtKB-SubCell"/>
</dbReference>
<keyword evidence="9" id="KW-0676">Redox-active center</keyword>
<keyword evidence="8" id="KW-1015">Disulfide bond</keyword>
<keyword evidence="13" id="KW-1185">Reference proteome</keyword>
<reference evidence="12" key="1">
    <citation type="submission" date="2022-10" db="EMBL/GenBank/DDBJ databases">
        <title>The WGS of Solirubrobacter phytolaccae KCTC 29190.</title>
        <authorList>
            <person name="Jiang Z."/>
        </authorList>
    </citation>
    <scope>NUCLEOTIDE SEQUENCE</scope>
    <source>
        <strain evidence="12">KCTC 29190</strain>
    </source>
</reference>
<name>A0A9X3NPL0_9ACTN</name>
<dbReference type="InterPro" id="IPR038354">
    <property type="entry name" value="VKOR_sf"/>
</dbReference>
<evidence type="ECO:0000313" key="13">
    <source>
        <dbReference type="Proteomes" id="UP001147653"/>
    </source>
</evidence>
<feature type="domain" description="Vitamin K epoxide reductase" evidence="11">
    <location>
        <begin position="1"/>
        <end position="127"/>
    </location>
</feature>
<comment type="subcellular location">
    <subcellularLocation>
        <location evidence="1">Membrane</location>
        <topology evidence="1">Multi-pass membrane protein</topology>
    </subcellularLocation>
</comment>
<keyword evidence="5 10" id="KW-1133">Transmembrane helix</keyword>
<feature type="transmembrane region" description="Helical" evidence="10">
    <location>
        <begin position="79"/>
        <end position="96"/>
    </location>
</feature>
<dbReference type="RefSeq" id="WP_270029690.1">
    <property type="nucleotide sequence ID" value="NZ_JAPDDP010000103.1"/>
</dbReference>